<evidence type="ECO:0000256" key="1">
    <source>
        <dbReference type="SAM" id="MobiDB-lite"/>
    </source>
</evidence>
<accession>G3Q582</accession>
<dbReference type="InParanoid" id="G3Q582"/>
<dbReference type="Bgee" id="ENSGACG00000018937">
    <property type="expression patterns" value="Expressed in embryo and 12 other cell types or tissues"/>
</dbReference>
<name>G3Q582_GASAC</name>
<dbReference type="PANTHER" id="PTHR22426:SF1">
    <property type="entry name" value="LYSINE-RICH NUCLEOLAR PROTEIN 1"/>
    <property type="match status" value="1"/>
</dbReference>
<feature type="domain" description="Small acidic protein-like" evidence="2">
    <location>
        <begin position="206"/>
        <end position="279"/>
    </location>
</feature>
<dbReference type="AlphaFoldDB" id="G3Q582"/>
<organism evidence="3">
    <name type="scientific">Gasterosteus aculeatus</name>
    <name type="common">Three-spined stickleback</name>
    <dbReference type="NCBI Taxonomy" id="69293"/>
    <lineage>
        <taxon>Eukaryota</taxon>
        <taxon>Metazoa</taxon>
        <taxon>Chordata</taxon>
        <taxon>Craniata</taxon>
        <taxon>Vertebrata</taxon>
        <taxon>Euteleostomi</taxon>
        <taxon>Actinopterygii</taxon>
        <taxon>Neopterygii</taxon>
        <taxon>Teleostei</taxon>
        <taxon>Neoteleostei</taxon>
        <taxon>Acanthomorphata</taxon>
        <taxon>Eupercaria</taxon>
        <taxon>Perciformes</taxon>
        <taxon>Cottioidei</taxon>
        <taxon>Gasterosteales</taxon>
        <taxon>Gasterosteidae</taxon>
        <taxon>Gasterosteus</taxon>
    </lineage>
</organism>
<sequence>VIDEDSVDESGEQKEPKKKKKKSIIVSESLNGSCVKNGNDKEVIKKKKKKTVPLSSVIEEVEESQRKVKKTKTSKVTENGVPEQVEEVKVKRKMKKQVNANENETKLAASEMKGKKRKLTSGQKVENDNTPNKKEKHTKTDVSIIGLNQGGNKNERCRSQERRLALQMEIDKASQPQKSDKPTVSMSDPLTIPAPTVCVPQGVGQWGTAQFNSSEQQQKFLRLMGGFKKGSAPAVGSTHTANMALGKEAQQQLQQGLLGQFELAKSRRINVSNKAAGLGFSAPASKKFSIDINTRRSVRFDD</sequence>
<evidence type="ECO:0000259" key="2">
    <source>
        <dbReference type="Pfam" id="PF15477"/>
    </source>
</evidence>
<protein>
    <submittedName>
        <fullName evidence="3">Lysine-rich nucleolar protein 1</fullName>
    </submittedName>
</protein>
<feature type="region of interest" description="Disordered" evidence="1">
    <location>
        <begin position="86"/>
        <end position="159"/>
    </location>
</feature>
<feature type="region of interest" description="Disordered" evidence="1">
    <location>
        <begin position="1"/>
        <end position="24"/>
    </location>
</feature>
<dbReference type="Pfam" id="PF15477">
    <property type="entry name" value="SMAP"/>
    <property type="match status" value="1"/>
</dbReference>
<dbReference type="Ensembl" id="ENSGACT00000025087.1">
    <property type="protein sequence ID" value="ENSGACP00000025038.1"/>
    <property type="gene ID" value="ENSGACG00000018937.1"/>
</dbReference>
<dbReference type="eggNOG" id="ENOG502S1WB">
    <property type="taxonomic scope" value="Eukaryota"/>
</dbReference>
<proteinExistence type="predicted"/>
<dbReference type="PANTHER" id="PTHR22426">
    <property type="entry name" value="ARGININE_SERINE-RICH COILED-COIL PROTEIN 2"/>
    <property type="match status" value="1"/>
</dbReference>
<dbReference type="STRING" id="69293.ENSGACP00000025038"/>
<dbReference type="InterPro" id="IPR028124">
    <property type="entry name" value="SMAP_dom"/>
</dbReference>
<dbReference type="OMA" id="CARWTEK"/>
<evidence type="ECO:0000313" key="3">
    <source>
        <dbReference type="Ensembl" id="ENSGACP00000025038.1"/>
    </source>
</evidence>
<feature type="compositionally biased region" description="Acidic residues" evidence="1">
    <location>
        <begin position="1"/>
        <end position="10"/>
    </location>
</feature>
<reference evidence="3" key="2">
    <citation type="submission" date="2024-04" db="UniProtKB">
        <authorList>
            <consortium name="Ensembl"/>
        </authorList>
    </citation>
    <scope>IDENTIFICATION</scope>
</reference>
<reference evidence="3" key="1">
    <citation type="submission" date="2006-01" db="EMBL/GenBank/DDBJ databases">
        <authorList>
            <person name="Lindblad-Toh K."/>
            <person name="Mauceli E."/>
            <person name="Grabherr M."/>
            <person name="Chang J.L."/>
            <person name="Lander E.S."/>
        </authorList>
    </citation>
    <scope>NUCLEOTIDE SEQUENCE [LARGE SCALE GENOMIC DNA]</scope>
</reference>